<evidence type="ECO:0000259" key="2">
    <source>
        <dbReference type="Pfam" id="PF00326"/>
    </source>
</evidence>
<keyword evidence="1 3" id="KW-0378">Hydrolase</keyword>
<evidence type="ECO:0000313" key="3">
    <source>
        <dbReference type="EMBL" id="MFD2531073.1"/>
    </source>
</evidence>
<dbReference type="InterPro" id="IPR001375">
    <property type="entry name" value="Peptidase_S9_cat"/>
</dbReference>
<dbReference type="GO" id="GO:0016787">
    <property type="term" value="F:hydrolase activity"/>
    <property type="evidence" value="ECO:0007669"/>
    <property type="project" value="UniProtKB-KW"/>
</dbReference>
<dbReference type="EC" id="3.4.-.-" evidence="3"/>
<keyword evidence="4" id="KW-1185">Reference proteome</keyword>
<evidence type="ECO:0000313" key="4">
    <source>
        <dbReference type="Proteomes" id="UP001597460"/>
    </source>
</evidence>
<dbReference type="SUPFAM" id="SSF82171">
    <property type="entry name" value="DPP6 N-terminal domain-like"/>
    <property type="match status" value="1"/>
</dbReference>
<accession>A0ABW5JI35</accession>
<organism evidence="3 4">
    <name type="scientific">Gracilimonas halophila</name>
    <dbReference type="NCBI Taxonomy" id="1834464"/>
    <lineage>
        <taxon>Bacteria</taxon>
        <taxon>Pseudomonadati</taxon>
        <taxon>Balneolota</taxon>
        <taxon>Balneolia</taxon>
        <taxon>Balneolales</taxon>
        <taxon>Balneolaceae</taxon>
        <taxon>Gracilimonas</taxon>
    </lineage>
</organism>
<evidence type="ECO:0000256" key="1">
    <source>
        <dbReference type="ARBA" id="ARBA00022801"/>
    </source>
</evidence>
<comment type="caution">
    <text evidence="3">The sequence shown here is derived from an EMBL/GenBank/DDBJ whole genome shotgun (WGS) entry which is preliminary data.</text>
</comment>
<dbReference type="InterPro" id="IPR029058">
    <property type="entry name" value="AB_hydrolase_fold"/>
</dbReference>
<dbReference type="EMBL" id="JBHULI010000002">
    <property type="protein sequence ID" value="MFD2531073.1"/>
    <property type="molecule type" value="Genomic_DNA"/>
</dbReference>
<feature type="domain" description="Peptidase S9 prolyl oligopeptidase catalytic" evidence="2">
    <location>
        <begin position="703"/>
        <end position="882"/>
    </location>
</feature>
<dbReference type="RefSeq" id="WP_390297425.1">
    <property type="nucleotide sequence ID" value="NZ_JBHULI010000002.1"/>
</dbReference>
<dbReference type="PANTHER" id="PTHR42776:SF27">
    <property type="entry name" value="DIPEPTIDYL PEPTIDASE FAMILY MEMBER 6"/>
    <property type="match status" value="1"/>
</dbReference>
<sequence length="906" mass="104726">MNKQVFGVGVFALLFLITGSLQAQKKDLKPADYAQWQSIYSTAFASDGNWFSYQISLVEGDGWLMLTNIDSEDEHKFMHATNPAFSNDNNWFAFRIGVSEDDARKLEEQEKPIQYDMGLMNLSTAMVDTFTMIQEFDFNETGSHLIMKKYKAEGVKTAGTDIIIRNLNSGSNQIVGNVSEYSFNDAGTHLALAIDASEKLGNGVHLLNLSNNSTSVLDSDTETYKGLAWHEDQNALAFMKTKSDTVHKDETHLLYTYTNAADPSTQKVFDHTENGLLPEHHRIVDFAGLIWAEDAETVFFGIKEWEVKKDEPEDTSAIAKLNKHLDPTNVEVWHWRDAEIQPQQEVRRTQNERDNFLSAWHFNNNRFVQLEDQQVEGIVLTGDQEYAIGYDPNPYEPAFREEWNDVYVINASSGERTRILERHENASSSPGGNYILYFKDTDWWTYDVQSKTHTNITEDIDTRFENFKSINGRENFPSFGVGQWIEGDDWLLIYDEYDVYKVWADGSRHEKVTNGSEDQIVYRQTRLDYEDDHLAQGQPIYFSKYGYYTKDRGYARLDNRNRLQELIYESRMISRLDKAETSNAFVFMKESATESPNFYYTGNNFRNPKRITDTNPQQEDYHWADDELITFTNARGDKLQGRLLYPANYEEGKEYPMITYIYEMRSQATHSYSIPTRTSPYNMRRYSSEGYFVFEPDINYVLRDPGVSAVESVVPAVRKVLETGMIDEEKIGLTGHSWGAYQTAFIITQTDMFNSAVAGAPLTNMVSMYNSVYWNSGTPDAQIFEVSQGRFPEPYWKDWDKFIENSPIFNMETNTTPLLVEFGTDDGAVDFNQGVELYNTMRRMEKPYVMLVYEGENHGLRQKENQIDYANRAFQWHEHFLKGEEAPEWISSGVPYLERPEIIEKE</sequence>
<dbReference type="Gene3D" id="3.40.50.1820">
    <property type="entry name" value="alpha/beta hydrolase"/>
    <property type="match status" value="1"/>
</dbReference>
<dbReference type="Proteomes" id="UP001597460">
    <property type="component" value="Unassembled WGS sequence"/>
</dbReference>
<name>A0ABW5JI35_9BACT</name>
<proteinExistence type="predicted"/>
<dbReference type="PANTHER" id="PTHR42776">
    <property type="entry name" value="SERINE PEPTIDASE S9 FAMILY MEMBER"/>
    <property type="match status" value="1"/>
</dbReference>
<dbReference type="SUPFAM" id="SSF53474">
    <property type="entry name" value="alpha/beta-Hydrolases"/>
    <property type="match status" value="1"/>
</dbReference>
<protein>
    <submittedName>
        <fullName evidence="3">Alpha/beta hydrolase family protein</fullName>
        <ecNumber evidence="3">3.4.-.-</ecNumber>
    </submittedName>
</protein>
<gene>
    <name evidence="3" type="ORF">ACFSVN_01280</name>
</gene>
<reference evidence="4" key="1">
    <citation type="journal article" date="2019" name="Int. J. Syst. Evol. Microbiol.">
        <title>The Global Catalogue of Microorganisms (GCM) 10K type strain sequencing project: providing services to taxonomists for standard genome sequencing and annotation.</title>
        <authorList>
            <consortium name="The Broad Institute Genomics Platform"/>
            <consortium name="The Broad Institute Genome Sequencing Center for Infectious Disease"/>
            <person name="Wu L."/>
            <person name="Ma J."/>
        </authorList>
    </citation>
    <scope>NUCLEOTIDE SEQUENCE [LARGE SCALE GENOMIC DNA]</scope>
    <source>
        <strain evidence="4">KCTC 52042</strain>
    </source>
</reference>
<dbReference type="Pfam" id="PF00326">
    <property type="entry name" value="Peptidase_S9"/>
    <property type="match status" value="1"/>
</dbReference>